<evidence type="ECO:0000313" key="2">
    <source>
        <dbReference type="Proteomes" id="UP001148299"/>
    </source>
</evidence>
<reference evidence="1" key="2">
    <citation type="journal article" date="2023" name="IMA Fungus">
        <title>Comparative genomic study of the Penicillium genus elucidates a diverse pangenome and 15 lateral gene transfer events.</title>
        <authorList>
            <person name="Petersen C."/>
            <person name="Sorensen T."/>
            <person name="Nielsen M.R."/>
            <person name="Sondergaard T.E."/>
            <person name="Sorensen J.L."/>
            <person name="Fitzpatrick D.A."/>
            <person name="Frisvad J.C."/>
            <person name="Nielsen K.L."/>
        </authorList>
    </citation>
    <scope>NUCLEOTIDE SEQUENCE</scope>
    <source>
        <strain evidence="1">IBT 35675</strain>
    </source>
</reference>
<organism evidence="1 2">
    <name type="scientific">Penicillium brevicompactum</name>
    <dbReference type="NCBI Taxonomy" id="5074"/>
    <lineage>
        <taxon>Eukaryota</taxon>
        <taxon>Fungi</taxon>
        <taxon>Dikarya</taxon>
        <taxon>Ascomycota</taxon>
        <taxon>Pezizomycotina</taxon>
        <taxon>Eurotiomycetes</taxon>
        <taxon>Eurotiomycetidae</taxon>
        <taxon>Eurotiales</taxon>
        <taxon>Aspergillaceae</taxon>
        <taxon>Penicillium</taxon>
    </lineage>
</organism>
<evidence type="ECO:0000313" key="1">
    <source>
        <dbReference type="EMBL" id="KAJ5362611.1"/>
    </source>
</evidence>
<gene>
    <name evidence="1" type="ORF">N7541_003455</name>
</gene>
<keyword evidence="2" id="KW-1185">Reference proteome</keyword>
<name>A0A9W9RLV0_PENBR</name>
<dbReference type="Pfam" id="PF20174">
    <property type="entry name" value="DUF6540"/>
    <property type="match status" value="1"/>
</dbReference>
<dbReference type="InterPro" id="IPR046670">
    <property type="entry name" value="DUF6540"/>
</dbReference>
<protein>
    <submittedName>
        <fullName evidence="1">Uncharacterized protein</fullName>
    </submittedName>
</protein>
<accession>A0A9W9RLV0</accession>
<dbReference type="EMBL" id="JAPZBR010000002">
    <property type="protein sequence ID" value="KAJ5362611.1"/>
    <property type="molecule type" value="Genomic_DNA"/>
</dbReference>
<comment type="caution">
    <text evidence="1">The sequence shown here is derived from an EMBL/GenBank/DDBJ whole genome shotgun (WGS) entry which is preliminary data.</text>
</comment>
<proteinExistence type="predicted"/>
<sequence length="157" mass="17589">MPHNLSILVYQGVPVDFSKYRHTALYADWGEEHEWLHVVGGHPFFAFQKNDQNPISEEPIAKIPVCSIPESISRSRIHVACVSTPVRNGDEFRDWNCQNWVGEALAELVVIGCVTGLEREVAIGKMVEVILEAELEDVSLNSWVEVGDDANGWDFGL</sequence>
<dbReference type="Proteomes" id="UP001148299">
    <property type="component" value="Unassembled WGS sequence"/>
</dbReference>
<dbReference type="AlphaFoldDB" id="A0A9W9RLV0"/>
<reference evidence="1" key="1">
    <citation type="submission" date="2022-12" db="EMBL/GenBank/DDBJ databases">
        <authorList>
            <person name="Petersen C."/>
        </authorList>
    </citation>
    <scope>NUCLEOTIDE SEQUENCE</scope>
    <source>
        <strain evidence="1">IBT 35675</strain>
    </source>
</reference>